<evidence type="ECO:0000256" key="1">
    <source>
        <dbReference type="ARBA" id="ARBA00001970"/>
    </source>
</evidence>
<evidence type="ECO:0000313" key="14">
    <source>
        <dbReference type="EMBL" id="KJX98907.1"/>
    </source>
</evidence>
<evidence type="ECO:0000313" key="15">
    <source>
        <dbReference type="Proteomes" id="UP000033647"/>
    </source>
</evidence>
<dbReference type="STRING" id="1047168.A0A0F4GPA7"/>
<dbReference type="Proteomes" id="UP000033647">
    <property type="component" value="Unassembled WGS sequence"/>
</dbReference>
<accession>A0A0F4GPA7</accession>
<keyword evidence="7" id="KW-0249">Electron transport</keyword>
<feature type="transmembrane region" description="Helical" evidence="12">
    <location>
        <begin position="61"/>
        <end position="90"/>
    </location>
</feature>
<dbReference type="InterPro" id="IPR045150">
    <property type="entry name" value="CYB561D1/2"/>
</dbReference>
<feature type="compositionally biased region" description="Gly residues" evidence="11">
    <location>
        <begin position="940"/>
        <end position="949"/>
    </location>
</feature>
<feature type="compositionally biased region" description="Polar residues" evidence="11">
    <location>
        <begin position="754"/>
        <end position="766"/>
    </location>
</feature>
<evidence type="ECO:0000256" key="8">
    <source>
        <dbReference type="ARBA" id="ARBA00022989"/>
    </source>
</evidence>
<feature type="compositionally biased region" description="Basic residues" evidence="11">
    <location>
        <begin position="804"/>
        <end position="813"/>
    </location>
</feature>
<feature type="region of interest" description="Disordered" evidence="11">
    <location>
        <begin position="538"/>
        <end position="949"/>
    </location>
</feature>
<dbReference type="GO" id="GO:0020037">
    <property type="term" value="F:heme binding"/>
    <property type="evidence" value="ECO:0007669"/>
    <property type="project" value="TreeGrafter"/>
</dbReference>
<feature type="transmembrane region" description="Helical" evidence="12">
    <location>
        <begin position="102"/>
        <end position="123"/>
    </location>
</feature>
<feature type="compositionally biased region" description="Basic and acidic residues" evidence="11">
    <location>
        <begin position="538"/>
        <end position="555"/>
    </location>
</feature>
<evidence type="ECO:0000256" key="7">
    <source>
        <dbReference type="ARBA" id="ARBA00022982"/>
    </source>
</evidence>
<evidence type="ECO:0000256" key="4">
    <source>
        <dbReference type="ARBA" id="ARBA00022617"/>
    </source>
</evidence>
<keyword evidence="5 12" id="KW-0812">Transmembrane</keyword>
<gene>
    <name evidence="14" type="ORF">TI39_contig384g00002</name>
</gene>
<evidence type="ECO:0000256" key="9">
    <source>
        <dbReference type="ARBA" id="ARBA00023004"/>
    </source>
</evidence>
<feature type="compositionally biased region" description="Basic and acidic residues" evidence="11">
    <location>
        <begin position="298"/>
        <end position="317"/>
    </location>
</feature>
<feature type="transmembrane region" description="Helical" evidence="12">
    <location>
        <begin position="135"/>
        <end position="156"/>
    </location>
</feature>
<protein>
    <recommendedName>
        <fullName evidence="13">Cytochrome b561 domain-containing protein</fullName>
    </recommendedName>
</protein>
<sequence length="949" mass="103855">MSANGLAAPGTSSYDSNTLTVGDGTWDSGRNTFLLPNLVGLNFETMRYNGMGNRFRDLPQYHVLITGHAVVAAITFLGILPAAIFIARYWHTHGRWAYKFHVYLQILTVFLATVVLVLGWFAVGSERSLSNPHHGIGVAIYVLVLVQFIFGWWMSRRERKRTKPHPTIPLKVHLHRIFGRSLAILAIVQVALGLTLYGSPKVLFILYTLWVTFLIFAYLALEYRNKPRMGAGGPGPHSDYRSDYYSDYTGSYLSGSRTDVTRDRRGRSEEHSGWGKKLLAGAGAFGAYKWFQKRRDKGRGDRDDESSDSRSRIHRPESTLGPGDSTMTPTPYGRAQTPARRNSSRPPPAGGHSGQRPPSRGDRHRPIASESWDDSEVFDEKHNDRADHTWRNRILGAGAGLAAFQGVKSLFGSKKRRNEGYVDSDVSYHRPPPGGNHNFVSQTDVSRVEAGQAPVSPDDPRRQHQSNMAGVTPVTPTRRPHGRQHSVDSFSEEASYASRPRGQSAGNGMGLKESMAVMGAIAGLKDWNRRRKDRIEDERQERLRREELAHEEQFNRRHSHRYPRPQDASGRRHSNSGTVMTGPSGPDQPGSMAQGSRQSFRPDLSHPPLPAAAGAVPFGSAPTAEPHPQPPYPQQAYPPHQQQQTQTQTQNTTVMFDLPPPPPGPPPNTVRPDYQPPPPGSLQMPQPAVNPDPSRLVSTQNSTHDFATGVATGAAAGYAAGHHRTHSESPSRQSHRDDSRPRPPRHGGGRRNSDTSATMSQANTGSIVPGASPPVAVKVNMHPDGRHVTLRRLNEEEAAAERAARRKERKSRRNSSLSSGGEEALAGTGRYRRGSVMRPSNQQPITNVPPPPPHGMSNSALNRPNPELNLPSAGAPIMSQPSSSMQGYPPVAAMGPAGSGAFGSPPGAGTDMGTGTDVSAFDNNRRRRRAERARRLEAARGGGGRVEFE</sequence>
<comment type="subcellular location">
    <subcellularLocation>
        <location evidence="2">Membrane</location>
        <topology evidence="2">Multi-pass membrane protein</topology>
    </subcellularLocation>
</comment>
<keyword evidence="9" id="KW-0408">Iron</keyword>
<feature type="compositionally biased region" description="Low complexity" evidence="11">
    <location>
        <begin position="634"/>
        <end position="653"/>
    </location>
</feature>
<feature type="transmembrane region" description="Helical" evidence="12">
    <location>
        <begin position="203"/>
        <end position="221"/>
    </location>
</feature>
<evidence type="ECO:0000259" key="13">
    <source>
        <dbReference type="PROSITE" id="PS50939"/>
    </source>
</evidence>
<feature type="compositionally biased region" description="Polar residues" evidence="11">
    <location>
        <begin position="696"/>
        <end position="705"/>
    </location>
</feature>
<evidence type="ECO:0000256" key="12">
    <source>
        <dbReference type="SAM" id="Phobius"/>
    </source>
</evidence>
<keyword evidence="4" id="KW-0349">Heme</keyword>
<evidence type="ECO:0000256" key="3">
    <source>
        <dbReference type="ARBA" id="ARBA00022448"/>
    </source>
</evidence>
<dbReference type="InterPro" id="IPR006593">
    <property type="entry name" value="Cyt_b561/ferric_Rdtase_TM"/>
</dbReference>
<dbReference type="PANTHER" id="PTHR15422:SF24">
    <property type="entry name" value="DOMON RELATED DOMAIN-CONTAINING PROTEIN"/>
    <property type="match status" value="1"/>
</dbReference>
<keyword evidence="6" id="KW-0479">Metal-binding</keyword>
<dbReference type="EMBL" id="LAFY01000376">
    <property type="protein sequence ID" value="KJX98907.1"/>
    <property type="molecule type" value="Genomic_DNA"/>
</dbReference>
<feature type="compositionally biased region" description="Pro residues" evidence="11">
    <location>
        <begin position="658"/>
        <end position="680"/>
    </location>
</feature>
<name>A0A0F4GPA7_9PEZI</name>
<evidence type="ECO:0000256" key="2">
    <source>
        <dbReference type="ARBA" id="ARBA00004141"/>
    </source>
</evidence>
<feature type="compositionally biased region" description="Basic and acidic residues" evidence="11">
    <location>
        <begin position="726"/>
        <end position="741"/>
    </location>
</feature>
<feature type="region of interest" description="Disordered" evidence="11">
    <location>
        <begin position="296"/>
        <end position="384"/>
    </location>
</feature>
<feature type="domain" description="Cytochrome b561" evidence="13">
    <location>
        <begin position="30"/>
        <end position="232"/>
    </location>
</feature>
<evidence type="ECO:0000256" key="11">
    <source>
        <dbReference type="SAM" id="MobiDB-lite"/>
    </source>
</evidence>
<reference evidence="14 15" key="1">
    <citation type="submission" date="2015-03" db="EMBL/GenBank/DDBJ databases">
        <title>RNA-seq based gene annotation and comparative genomics of four Zymoseptoria species reveal species-specific pathogenicity related genes and transposable element activity.</title>
        <authorList>
            <person name="Grandaubert J."/>
            <person name="Bhattacharyya A."/>
            <person name="Stukenbrock E.H."/>
        </authorList>
    </citation>
    <scope>NUCLEOTIDE SEQUENCE [LARGE SCALE GENOMIC DNA]</scope>
    <source>
        <strain evidence="14 15">Zb18110</strain>
    </source>
</reference>
<feature type="compositionally biased region" description="Low complexity" evidence="11">
    <location>
        <begin position="814"/>
        <end position="823"/>
    </location>
</feature>
<feature type="region of interest" description="Disordered" evidence="11">
    <location>
        <begin position="414"/>
        <end position="511"/>
    </location>
</feature>
<dbReference type="GO" id="GO:0016020">
    <property type="term" value="C:membrane"/>
    <property type="evidence" value="ECO:0007669"/>
    <property type="project" value="UniProtKB-SubCell"/>
</dbReference>
<dbReference type="Gene3D" id="1.20.120.1770">
    <property type="match status" value="1"/>
</dbReference>
<feature type="compositionally biased region" description="Low complexity" evidence="11">
    <location>
        <begin position="707"/>
        <end position="720"/>
    </location>
</feature>
<evidence type="ECO:0000256" key="6">
    <source>
        <dbReference type="ARBA" id="ARBA00022723"/>
    </source>
</evidence>
<organism evidence="14 15">
    <name type="scientific">Zymoseptoria brevis</name>
    <dbReference type="NCBI Taxonomy" id="1047168"/>
    <lineage>
        <taxon>Eukaryota</taxon>
        <taxon>Fungi</taxon>
        <taxon>Dikarya</taxon>
        <taxon>Ascomycota</taxon>
        <taxon>Pezizomycotina</taxon>
        <taxon>Dothideomycetes</taxon>
        <taxon>Dothideomycetidae</taxon>
        <taxon>Mycosphaerellales</taxon>
        <taxon>Mycosphaerellaceae</taxon>
        <taxon>Zymoseptoria</taxon>
    </lineage>
</organism>
<dbReference type="PROSITE" id="PS50939">
    <property type="entry name" value="CYTOCHROME_B561"/>
    <property type="match status" value="1"/>
</dbReference>
<comment type="caution">
    <text evidence="14">The sequence shown here is derived from an EMBL/GenBank/DDBJ whole genome shotgun (WGS) entry which is preliminary data.</text>
</comment>
<dbReference type="SMART" id="SM00665">
    <property type="entry name" value="B561"/>
    <property type="match status" value="1"/>
</dbReference>
<feature type="compositionally biased region" description="Basic and acidic residues" evidence="11">
    <location>
        <begin position="781"/>
        <end position="803"/>
    </location>
</feature>
<dbReference type="PANTHER" id="PTHR15422">
    <property type="entry name" value="OS05G0565100 PROTEIN"/>
    <property type="match status" value="1"/>
</dbReference>
<keyword evidence="10 12" id="KW-0472">Membrane</keyword>
<evidence type="ECO:0000256" key="5">
    <source>
        <dbReference type="ARBA" id="ARBA00022692"/>
    </source>
</evidence>
<dbReference type="AlphaFoldDB" id="A0A0F4GPA7"/>
<proteinExistence type="predicted"/>
<keyword evidence="3" id="KW-0813">Transport</keyword>
<keyword evidence="8 12" id="KW-1133">Transmembrane helix</keyword>
<comment type="cofactor">
    <cofactor evidence="1">
        <name>heme b</name>
        <dbReference type="ChEBI" id="CHEBI:60344"/>
    </cofactor>
</comment>
<dbReference type="CDD" id="cd08760">
    <property type="entry name" value="Cyt_b561_FRRS1_like"/>
    <property type="match status" value="1"/>
</dbReference>
<keyword evidence="15" id="KW-1185">Reference proteome</keyword>
<dbReference type="OrthoDB" id="19261at2759"/>
<evidence type="ECO:0000256" key="10">
    <source>
        <dbReference type="ARBA" id="ARBA00023136"/>
    </source>
</evidence>
<dbReference type="GO" id="GO:0140575">
    <property type="term" value="F:transmembrane monodehydroascorbate reductase activity"/>
    <property type="evidence" value="ECO:0007669"/>
    <property type="project" value="InterPro"/>
</dbReference>
<dbReference type="GO" id="GO:0046872">
    <property type="term" value="F:metal ion binding"/>
    <property type="evidence" value="ECO:0007669"/>
    <property type="project" value="UniProtKB-KW"/>
</dbReference>